<keyword evidence="2" id="KW-0808">Transferase</keyword>
<gene>
    <name evidence="2" type="ORF">L0M17_12585</name>
</gene>
<sequence>MAFSNTPLAGVLLAAGAGRRFGGPKALAATPDAGGWLERGVRLLLDAGCDPVVVVLGAEAERARTLLPASEPRVVPVIADDWAEGIGASLRAALAALEGTRLPVAALVTLVDLPRLAPEALERVAGGDVVPSSLRRAVYEGIPGHPVLIGRDHWHDLRQGLKGDVGAGPYLRAHRAEPIECSGLGGDDDVDAPAGVRDGF</sequence>
<evidence type="ECO:0000259" key="1">
    <source>
        <dbReference type="Pfam" id="PF12804"/>
    </source>
</evidence>
<proteinExistence type="predicted"/>
<dbReference type="RefSeq" id="WP_241054328.1">
    <property type="nucleotide sequence ID" value="NZ_JAKZBV010000001.1"/>
</dbReference>
<organism evidence="2 3">
    <name type="scientific">Sinomonas terrae</name>
    <dbReference type="NCBI Taxonomy" id="2908838"/>
    <lineage>
        <taxon>Bacteria</taxon>
        <taxon>Bacillati</taxon>
        <taxon>Actinomycetota</taxon>
        <taxon>Actinomycetes</taxon>
        <taxon>Micrococcales</taxon>
        <taxon>Micrococcaceae</taxon>
        <taxon>Sinomonas</taxon>
    </lineage>
</organism>
<feature type="domain" description="MobA-like NTP transferase" evidence="1">
    <location>
        <begin position="10"/>
        <end position="174"/>
    </location>
</feature>
<dbReference type="PANTHER" id="PTHR43777">
    <property type="entry name" value="MOLYBDENUM COFACTOR CYTIDYLYLTRANSFERASE"/>
    <property type="match status" value="1"/>
</dbReference>
<name>A0ABS9U2J6_9MICC</name>
<comment type="caution">
    <text evidence="2">The sequence shown here is derived from an EMBL/GenBank/DDBJ whole genome shotgun (WGS) entry which is preliminary data.</text>
</comment>
<evidence type="ECO:0000313" key="2">
    <source>
        <dbReference type="EMBL" id="MCH6470801.1"/>
    </source>
</evidence>
<dbReference type="Proteomes" id="UP001202922">
    <property type="component" value="Unassembled WGS sequence"/>
</dbReference>
<evidence type="ECO:0000313" key="3">
    <source>
        <dbReference type="Proteomes" id="UP001202922"/>
    </source>
</evidence>
<dbReference type="InterPro" id="IPR025877">
    <property type="entry name" value="MobA-like_NTP_Trfase"/>
</dbReference>
<dbReference type="EMBL" id="JAKZBV010000001">
    <property type="protein sequence ID" value="MCH6470801.1"/>
    <property type="molecule type" value="Genomic_DNA"/>
</dbReference>
<keyword evidence="3" id="KW-1185">Reference proteome</keyword>
<dbReference type="InterPro" id="IPR029044">
    <property type="entry name" value="Nucleotide-diphossugar_trans"/>
</dbReference>
<accession>A0ABS9U2J6</accession>
<dbReference type="PANTHER" id="PTHR43777:SF1">
    <property type="entry name" value="MOLYBDENUM COFACTOR CYTIDYLYLTRANSFERASE"/>
    <property type="match status" value="1"/>
</dbReference>
<dbReference type="Pfam" id="PF12804">
    <property type="entry name" value="NTP_transf_3"/>
    <property type="match status" value="1"/>
</dbReference>
<dbReference type="Gene3D" id="3.90.550.10">
    <property type="entry name" value="Spore Coat Polysaccharide Biosynthesis Protein SpsA, Chain A"/>
    <property type="match status" value="1"/>
</dbReference>
<dbReference type="SUPFAM" id="SSF53448">
    <property type="entry name" value="Nucleotide-diphospho-sugar transferases"/>
    <property type="match status" value="1"/>
</dbReference>
<protein>
    <submittedName>
        <fullName evidence="2">NTP transferase domain-containing protein</fullName>
    </submittedName>
</protein>
<reference evidence="2 3" key="1">
    <citation type="submission" date="2022-03" db="EMBL/GenBank/DDBJ databases">
        <title>Sinomonas sp. isolated from a soil.</title>
        <authorList>
            <person name="Han J."/>
            <person name="Kim D.-U."/>
        </authorList>
    </citation>
    <scope>NUCLEOTIDE SEQUENCE [LARGE SCALE GENOMIC DNA]</scope>
    <source>
        <strain evidence="2 3">5-5</strain>
    </source>
</reference>
<dbReference type="GO" id="GO:0016740">
    <property type="term" value="F:transferase activity"/>
    <property type="evidence" value="ECO:0007669"/>
    <property type="project" value="UniProtKB-KW"/>
</dbReference>